<organism evidence="9 10">
    <name type="scientific">Psychroserpens algicola</name>
    <dbReference type="NCBI Taxonomy" id="1719034"/>
    <lineage>
        <taxon>Bacteria</taxon>
        <taxon>Pseudomonadati</taxon>
        <taxon>Bacteroidota</taxon>
        <taxon>Flavobacteriia</taxon>
        <taxon>Flavobacteriales</taxon>
        <taxon>Flavobacteriaceae</taxon>
        <taxon>Psychroserpens</taxon>
    </lineage>
</organism>
<keyword evidence="3" id="KW-1003">Cell membrane</keyword>
<keyword evidence="10" id="KW-1185">Reference proteome</keyword>
<feature type="transmembrane region" description="Helical" evidence="7">
    <location>
        <begin position="54"/>
        <end position="72"/>
    </location>
</feature>
<evidence type="ECO:0000259" key="8">
    <source>
        <dbReference type="PROSITE" id="PS50850"/>
    </source>
</evidence>
<dbReference type="InterPro" id="IPR050171">
    <property type="entry name" value="MFS_Transporters"/>
</dbReference>
<dbReference type="EMBL" id="JALPQF010000013">
    <property type="protein sequence ID" value="MCK8481571.1"/>
    <property type="molecule type" value="Genomic_DNA"/>
</dbReference>
<feature type="transmembrane region" description="Helical" evidence="7">
    <location>
        <begin position="375"/>
        <end position="394"/>
    </location>
</feature>
<dbReference type="PANTHER" id="PTHR23517:SF2">
    <property type="entry name" value="MULTIDRUG RESISTANCE PROTEIN MDTH"/>
    <property type="match status" value="1"/>
</dbReference>
<feature type="transmembrane region" description="Helical" evidence="7">
    <location>
        <begin position="218"/>
        <end position="238"/>
    </location>
</feature>
<evidence type="ECO:0000256" key="5">
    <source>
        <dbReference type="ARBA" id="ARBA00022989"/>
    </source>
</evidence>
<name>A0ABT0HB58_9FLAO</name>
<dbReference type="InterPro" id="IPR011701">
    <property type="entry name" value="MFS"/>
</dbReference>
<dbReference type="Pfam" id="PF07690">
    <property type="entry name" value="MFS_1"/>
    <property type="match status" value="1"/>
</dbReference>
<comment type="caution">
    <text evidence="9">The sequence shown here is derived from an EMBL/GenBank/DDBJ whole genome shotgun (WGS) entry which is preliminary data.</text>
</comment>
<dbReference type="PROSITE" id="PS50850">
    <property type="entry name" value="MFS"/>
    <property type="match status" value="1"/>
</dbReference>
<keyword evidence="5 7" id="KW-1133">Transmembrane helix</keyword>
<dbReference type="PANTHER" id="PTHR23517">
    <property type="entry name" value="RESISTANCE PROTEIN MDTM, PUTATIVE-RELATED-RELATED"/>
    <property type="match status" value="1"/>
</dbReference>
<feature type="domain" description="Major facilitator superfamily (MFS) profile" evidence="8">
    <location>
        <begin position="18"/>
        <end position="402"/>
    </location>
</feature>
<feature type="transmembrane region" description="Helical" evidence="7">
    <location>
        <begin position="84"/>
        <end position="102"/>
    </location>
</feature>
<evidence type="ECO:0000256" key="1">
    <source>
        <dbReference type="ARBA" id="ARBA00004651"/>
    </source>
</evidence>
<evidence type="ECO:0000256" key="2">
    <source>
        <dbReference type="ARBA" id="ARBA00022448"/>
    </source>
</evidence>
<dbReference type="Proteomes" id="UP001203687">
    <property type="component" value="Unassembled WGS sequence"/>
</dbReference>
<keyword evidence="4 7" id="KW-0812">Transmembrane</keyword>
<proteinExistence type="predicted"/>
<evidence type="ECO:0000313" key="10">
    <source>
        <dbReference type="Proteomes" id="UP001203687"/>
    </source>
</evidence>
<dbReference type="Gene3D" id="1.20.1250.20">
    <property type="entry name" value="MFS general substrate transporter like domains"/>
    <property type="match status" value="1"/>
</dbReference>
<dbReference type="InterPro" id="IPR036259">
    <property type="entry name" value="MFS_trans_sf"/>
</dbReference>
<feature type="transmembrane region" description="Helical" evidence="7">
    <location>
        <begin position="145"/>
        <end position="166"/>
    </location>
</feature>
<feature type="transmembrane region" description="Helical" evidence="7">
    <location>
        <begin position="311"/>
        <end position="333"/>
    </location>
</feature>
<keyword evidence="6 7" id="KW-0472">Membrane</keyword>
<reference evidence="9" key="1">
    <citation type="submission" date="2022-04" db="EMBL/GenBank/DDBJ databases">
        <authorList>
            <person name="Ren T."/>
        </authorList>
    </citation>
    <scope>NUCLEOTIDE SEQUENCE</scope>
    <source>
        <strain evidence="9">F63249</strain>
    </source>
</reference>
<dbReference type="InterPro" id="IPR020846">
    <property type="entry name" value="MFS_dom"/>
</dbReference>
<evidence type="ECO:0000256" key="4">
    <source>
        <dbReference type="ARBA" id="ARBA00022692"/>
    </source>
</evidence>
<evidence type="ECO:0000313" key="9">
    <source>
        <dbReference type="EMBL" id="MCK8481571.1"/>
    </source>
</evidence>
<feature type="transmembrane region" description="Helical" evidence="7">
    <location>
        <begin position="20"/>
        <end position="42"/>
    </location>
</feature>
<sequence>MKMLINNYLNTYRGIAKEIWFLSFVTFINRAGAMVIPFLSLYLTDQKDFTLPQVGWIMTFYGFGSLFGNFIGGKLTDIIGYYKTIVLSLFIGGIGFIAIQFLDSFSSLCIGMFFLMLAVDTYRPAVFVAADAYSINNNVTRNIGLIRLAINLGFSIGPVIGGILIARASYESIFWVDGITCMIASLLLVLLLKPKKSEKKEVSIVHVKEGISPYANPAFLLFFVVMVINAIAFVQYFSTVPIYYKQIHGLSEDTIGSILFLNGIMIVFLEMPLIAWVERLGMTKITATILGIVFLAISFIILNFSDLFGTLIIGMVLMTIGEMIGSPFSNALALDMAPKGRKGSYMGLYSMSFSISHIIGHNAGMNAIHSFGFEMTWYGMFILLGFAAIIIMYLPKLINKII</sequence>
<feature type="transmembrane region" description="Helical" evidence="7">
    <location>
        <begin position="345"/>
        <end position="363"/>
    </location>
</feature>
<evidence type="ECO:0000256" key="3">
    <source>
        <dbReference type="ARBA" id="ARBA00022475"/>
    </source>
</evidence>
<dbReference type="RefSeq" id="WP_204345582.1">
    <property type="nucleotide sequence ID" value="NZ_JACNMJ010000003.1"/>
</dbReference>
<feature type="transmembrane region" description="Helical" evidence="7">
    <location>
        <begin position="285"/>
        <end position="305"/>
    </location>
</feature>
<accession>A0ABT0HB58</accession>
<dbReference type="SUPFAM" id="SSF103473">
    <property type="entry name" value="MFS general substrate transporter"/>
    <property type="match status" value="1"/>
</dbReference>
<protein>
    <submittedName>
        <fullName evidence="9">MFS transporter</fullName>
    </submittedName>
</protein>
<feature type="transmembrane region" description="Helical" evidence="7">
    <location>
        <begin position="258"/>
        <end position="278"/>
    </location>
</feature>
<gene>
    <name evidence="9" type="ORF">MUY34_13150</name>
</gene>
<evidence type="ECO:0000256" key="6">
    <source>
        <dbReference type="ARBA" id="ARBA00023136"/>
    </source>
</evidence>
<evidence type="ECO:0000256" key="7">
    <source>
        <dbReference type="SAM" id="Phobius"/>
    </source>
</evidence>
<comment type="subcellular location">
    <subcellularLocation>
        <location evidence="1">Cell membrane</location>
        <topology evidence="1">Multi-pass membrane protein</topology>
    </subcellularLocation>
</comment>
<feature type="transmembrane region" description="Helical" evidence="7">
    <location>
        <begin position="108"/>
        <end position="133"/>
    </location>
</feature>
<keyword evidence="2" id="KW-0813">Transport</keyword>
<feature type="transmembrane region" description="Helical" evidence="7">
    <location>
        <begin position="172"/>
        <end position="192"/>
    </location>
</feature>